<protein>
    <submittedName>
        <fullName evidence="2 3">Uncharacterized protein</fullName>
    </submittedName>
</protein>
<organism evidence="2">
    <name type="scientific">Gaeumannomyces tritici (strain R3-111a-1)</name>
    <name type="common">Wheat and barley take-all root rot fungus</name>
    <name type="synonym">Gaeumannomyces graminis var. tritici</name>
    <dbReference type="NCBI Taxonomy" id="644352"/>
    <lineage>
        <taxon>Eukaryota</taxon>
        <taxon>Fungi</taxon>
        <taxon>Dikarya</taxon>
        <taxon>Ascomycota</taxon>
        <taxon>Pezizomycotina</taxon>
        <taxon>Sordariomycetes</taxon>
        <taxon>Sordariomycetidae</taxon>
        <taxon>Magnaporthales</taxon>
        <taxon>Magnaporthaceae</taxon>
        <taxon>Gaeumannomyces</taxon>
    </lineage>
</organism>
<dbReference type="EMBL" id="GL385397">
    <property type="protein sequence ID" value="EJT75213.1"/>
    <property type="molecule type" value="Genomic_DNA"/>
</dbReference>
<dbReference type="OrthoDB" id="5209468at2759"/>
<evidence type="ECO:0000313" key="2">
    <source>
        <dbReference type="EMBL" id="EJT75213.1"/>
    </source>
</evidence>
<reference evidence="2" key="2">
    <citation type="submission" date="2010-07" db="EMBL/GenBank/DDBJ databases">
        <authorList>
            <consortium name="The Broad Institute Genome Sequencing Platform"/>
            <consortium name="Broad Institute Genome Sequencing Center for Infectious Disease"/>
            <person name="Ma L.-J."/>
            <person name="Dead R."/>
            <person name="Young S."/>
            <person name="Zeng Q."/>
            <person name="Koehrsen M."/>
            <person name="Alvarado L."/>
            <person name="Berlin A."/>
            <person name="Chapman S.B."/>
            <person name="Chen Z."/>
            <person name="Freedman E."/>
            <person name="Gellesch M."/>
            <person name="Goldberg J."/>
            <person name="Griggs A."/>
            <person name="Gujja S."/>
            <person name="Heilman E.R."/>
            <person name="Heiman D."/>
            <person name="Hepburn T."/>
            <person name="Howarth C."/>
            <person name="Jen D."/>
            <person name="Larson L."/>
            <person name="Mehta T."/>
            <person name="Neiman D."/>
            <person name="Pearson M."/>
            <person name="Roberts A."/>
            <person name="Saif S."/>
            <person name="Shea T."/>
            <person name="Shenoy N."/>
            <person name="Sisk P."/>
            <person name="Stolte C."/>
            <person name="Sykes S."/>
            <person name="Walk T."/>
            <person name="White J."/>
            <person name="Yandava C."/>
            <person name="Haas B."/>
            <person name="Nusbaum C."/>
            <person name="Birren B."/>
        </authorList>
    </citation>
    <scope>NUCLEOTIDE SEQUENCE</scope>
    <source>
        <strain evidence="2">R3-111a-1</strain>
    </source>
</reference>
<dbReference type="EnsemblFungi" id="EJT75213">
    <property type="protein sequence ID" value="EJT75213"/>
    <property type="gene ID" value="GGTG_05150"/>
</dbReference>
<evidence type="ECO:0000256" key="1">
    <source>
        <dbReference type="SAM" id="MobiDB-lite"/>
    </source>
</evidence>
<gene>
    <name evidence="3" type="primary">20345608</name>
    <name evidence="2" type="ORF">GGTG_05150</name>
</gene>
<evidence type="ECO:0000313" key="4">
    <source>
        <dbReference type="Proteomes" id="UP000006039"/>
    </source>
</evidence>
<feature type="region of interest" description="Disordered" evidence="1">
    <location>
        <begin position="272"/>
        <end position="298"/>
    </location>
</feature>
<reference evidence="3" key="4">
    <citation type="journal article" date="2015" name="G3 (Bethesda)">
        <title>Genome sequences of three phytopathogenic species of the Magnaporthaceae family of fungi.</title>
        <authorList>
            <person name="Okagaki L.H."/>
            <person name="Nunes C.C."/>
            <person name="Sailsbery J."/>
            <person name="Clay B."/>
            <person name="Brown D."/>
            <person name="John T."/>
            <person name="Oh Y."/>
            <person name="Young N."/>
            <person name="Fitzgerald M."/>
            <person name="Haas B.J."/>
            <person name="Zeng Q."/>
            <person name="Young S."/>
            <person name="Adiconis X."/>
            <person name="Fan L."/>
            <person name="Levin J.Z."/>
            <person name="Mitchell T.K."/>
            <person name="Okubara P.A."/>
            <person name="Farman M.L."/>
            <person name="Kohn L.M."/>
            <person name="Birren B."/>
            <person name="Ma L.-J."/>
            <person name="Dean R.A."/>
        </authorList>
    </citation>
    <scope>NUCLEOTIDE SEQUENCE</scope>
    <source>
        <strain evidence="3">R3-111a-1</strain>
    </source>
</reference>
<accession>J3NV38</accession>
<keyword evidence="4" id="KW-1185">Reference proteome</keyword>
<reference evidence="4" key="1">
    <citation type="submission" date="2010-07" db="EMBL/GenBank/DDBJ databases">
        <title>The genome sequence of Gaeumannomyces graminis var. tritici strain R3-111a-1.</title>
        <authorList>
            <consortium name="The Broad Institute Genome Sequencing Platform"/>
            <person name="Ma L.-J."/>
            <person name="Dead R."/>
            <person name="Young S."/>
            <person name="Zeng Q."/>
            <person name="Koehrsen M."/>
            <person name="Alvarado L."/>
            <person name="Berlin A."/>
            <person name="Chapman S.B."/>
            <person name="Chen Z."/>
            <person name="Freedman E."/>
            <person name="Gellesch M."/>
            <person name="Goldberg J."/>
            <person name="Griggs A."/>
            <person name="Gujja S."/>
            <person name="Heilman E.R."/>
            <person name="Heiman D."/>
            <person name="Hepburn T."/>
            <person name="Howarth C."/>
            <person name="Jen D."/>
            <person name="Larson L."/>
            <person name="Mehta T."/>
            <person name="Neiman D."/>
            <person name="Pearson M."/>
            <person name="Roberts A."/>
            <person name="Saif S."/>
            <person name="Shea T."/>
            <person name="Shenoy N."/>
            <person name="Sisk P."/>
            <person name="Stolte C."/>
            <person name="Sykes S."/>
            <person name="Walk T."/>
            <person name="White J."/>
            <person name="Yandava C."/>
            <person name="Haas B."/>
            <person name="Nusbaum C."/>
            <person name="Birren B."/>
        </authorList>
    </citation>
    <scope>NUCLEOTIDE SEQUENCE [LARGE SCALE GENOMIC DNA]</scope>
    <source>
        <strain evidence="4">R3-111a-1</strain>
    </source>
</reference>
<dbReference type="GeneID" id="20345608"/>
<sequence length="325" mass="35491">MKLDIFECTSRSAVVPVYRWEHDACAVQSAQSKDSFAMVGARDMFLDVKCDAPLHTAPSGTTAKTDWRNRGPIRWHESPRPAPSVSYTLVARIQCQEEGDATLRYVEAKQAVTLLPVSDVEPPTCVNDFLGEFVLSESHGAAEAQARDPARPSGCDRVRAAAARLLVAWRRWRVHGVRSICRPQRAALIGALKWEYAPAGDLVCGASLVPSGSTGHGHVWRARLTLAVKPPETLPPAFCGTLIARLYSLLVIVRVPGARGKKCDLELPSQVVHQGDDSSDPCTTPAPPVGGCKGPGALLGEQAELPEYDDRWTEASWRRVERTRR</sequence>
<dbReference type="HOGENOM" id="CLU_855411_0_0_1"/>
<dbReference type="Proteomes" id="UP000006039">
    <property type="component" value="Unassembled WGS sequence"/>
</dbReference>
<reference evidence="3" key="5">
    <citation type="submission" date="2018-04" db="UniProtKB">
        <authorList>
            <consortium name="EnsemblFungi"/>
        </authorList>
    </citation>
    <scope>IDENTIFICATION</scope>
    <source>
        <strain evidence="3">R3-111a-1</strain>
    </source>
</reference>
<dbReference type="RefSeq" id="XP_009221213.1">
    <property type="nucleotide sequence ID" value="XM_009222949.1"/>
</dbReference>
<reference evidence="2" key="3">
    <citation type="submission" date="2010-09" db="EMBL/GenBank/DDBJ databases">
        <title>Annotation of Gaeumannomyces graminis var. tritici R3-111a-1.</title>
        <authorList>
            <consortium name="The Broad Institute Genome Sequencing Platform"/>
            <person name="Ma L.-J."/>
            <person name="Dead R."/>
            <person name="Young S.K."/>
            <person name="Zeng Q."/>
            <person name="Gargeya S."/>
            <person name="Fitzgerald M."/>
            <person name="Haas B."/>
            <person name="Abouelleil A."/>
            <person name="Alvarado L."/>
            <person name="Arachchi H.M."/>
            <person name="Berlin A."/>
            <person name="Brown A."/>
            <person name="Chapman S.B."/>
            <person name="Chen Z."/>
            <person name="Dunbar C."/>
            <person name="Freedman E."/>
            <person name="Gearin G."/>
            <person name="Gellesch M."/>
            <person name="Goldberg J."/>
            <person name="Griggs A."/>
            <person name="Gujja S."/>
            <person name="Heiman D."/>
            <person name="Howarth C."/>
            <person name="Larson L."/>
            <person name="Lui A."/>
            <person name="MacDonald P.J.P."/>
            <person name="Mehta T."/>
            <person name="Montmayeur A."/>
            <person name="Murphy C."/>
            <person name="Neiman D."/>
            <person name="Pearson M."/>
            <person name="Priest M."/>
            <person name="Roberts A."/>
            <person name="Saif S."/>
            <person name="Shea T."/>
            <person name="Shenoy N."/>
            <person name="Sisk P."/>
            <person name="Stolte C."/>
            <person name="Sykes S."/>
            <person name="Yandava C."/>
            <person name="Wortman J."/>
            <person name="Nusbaum C."/>
            <person name="Birren B."/>
        </authorList>
    </citation>
    <scope>NUCLEOTIDE SEQUENCE</scope>
    <source>
        <strain evidence="2">R3-111a-1</strain>
    </source>
</reference>
<dbReference type="VEuPathDB" id="FungiDB:GGTG_05150"/>
<evidence type="ECO:0000313" key="3">
    <source>
        <dbReference type="EnsemblFungi" id="EJT75213"/>
    </source>
</evidence>
<dbReference type="AlphaFoldDB" id="J3NV38"/>
<name>J3NV38_GAET3</name>
<proteinExistence type="predicted"/>